<evidence type="ECO:0000313" key="2">
    <source>
        <dbReference type="Proteomes" id="UP000503482"/>
    </source>
</evidence>
<dbReference type="Proteomes" id="UP000503482">
    <property type="component" value="Chromosome"/>
</dbReference>
<sequence>MKQKILFIFPVLGQPRDSKRVSMVKEFCFDVKVSAFERDYHKGRLPDCESVSLGKISHGKYLNRILKILKALPLLREEIKKSDIIYASGPDMAYMGLIAALGLKKPLIIEVGDIREIQVKKGFIGNFIRRIDNYLVNKCSLIIVTAPDFLNQYYKKWLNLKIPAIILENKLEKNLNNGISNKIKNFKGKIKIGYFGLIRCPWSFEVLKQFALKNTQNVEVVIAGYPMNPSNIEKAIEGIENMKYIGEYKSPDDLYSLYNQVDIVWASYEYIKDDDWNLKWARTNRFYEACFFQKPIISRHTSNDGNAVEKYNIGITLKNRDINKTINELEKVNHSKLKIWTENIKKLPKEYYIYTNEYDTFKEALLKVGEKCDK</sequence>
<dbReference type="Gene3D" id="3.40.50.2000">
    <property type="entry name" value="Glycogen Phosphorylase B"/>
    <property type="match status" value="1"/>
</dbReference>
<proteinExistence type="predicted"/>
<accession>A0AAE7B6X7</accession>
<organism evidence="1 2">
    <name type="scientific">Arcobacter venerupis</name>
    <dbReference type="NCBI Taxonomy" id="1054033"/>
    <lineage>
        <taxon>Bacteria</taxon>
        <taxon>Pseudomonadati</taxon>
        <taxon>Campylobacterota</taxon>
        <taxon>Epsilonproteobacteria</taxon>
        <taxon>Campylobacterales</taxon>
        <taxon>Arcobacteraceae</taxon>
        <taxon>Arcobacter</taxon>
    </lineage>
</organism>
<dbReference type="SUPFAM" id="SSF53756">
    <property type="entry name" value="UDP-Glycosyltransferase/glycogen phosphorylase"/>
    <property type="match status" value="1"/>
</dbReference>
<protein>
    <submittedName>
        <fullName evidence="1">Glycosyltransferase, family 1</fullName>
    </submittedName>
</protein>
<dbReference type="AlphaFoldDB" id="A0AAE7B6X7"/>
<gene>
    <name evidence="1" type="ORF">AVENP_0934</name>
</gene>
<dbReference type="KEGG" id="avp:AVENP_0934"/>
<keyword evidence="2" id="KW-1185">Reference proteome</keyword>
<evidence type="ECO:0000313" key="1">
    <source>
        <dbReference type="EMBL" id="QKF66493.1"/>
    </source>
</evidence>
<name>A0AAE7B6X7_9BACT</name>
<dbReference type="EMBL" id="CP053840">
    <property type="protein sequence ID" value="QKF66493.1"/>
    <property type="molecule type" value="Genomic_DNA"/>
</dbReference>
<dbReference type="RefSeq" id="WP_128360283.1">
    <property type="nucleotide sequence ID" value="NZ_CP053840.1"/>
</dbReference>
<reference evidence="1 2" key="1">
    <citation type="submission" date="2020-05" db="EMBL/GenBank/DDBJ databases">
        <title>Complete genome sequencing of Campylobacter and Arcobacter type strains.</title>
        <authorList>
            <person name="Miller W.G."/>
            <person name="Yee E."/>
        </authorList>
    </citation>
    <scope>NUCLEOTIDE SEQUENCE [LARGE SCALE GENOMIC DNA]</scope>
    <source>
        <strain evidence="1 2">LMG 26156</strain>
    </source>
</reference>